<evidence type="ECO:0000313" key="8">
    <source>
        <dbReference type="EMBL" id="NEK58006.1"/>
    </source>
</evidence>
<evidence type="ECO:0000313" key="9">
    <source>
        <dbReference type="Proteomes" id="UP000470246"/>
    </source>
</evidence>
<feature type="transmembrane region" description="Helical" evidence="6">
    <location>
        <begin position="87"/>
        <end position="107"/>
    </location>
</feature>
<comment type="caution">
    <text evidence="8">The sequence shown here is derived from an EMBL/GenBank/DDBJ whole genome shotgun (WGS) entry which is preliminary data.</text>
</comment>
<evidence type="ECO:0000256" key="3">
    <source>
        <dbReference type="ARBA" id="ARBA00022692"/>
    </source>
</evidence>
<feature type="transmembrane region" description="Helical" evidence="6">
    <location>
        <begin position="56"/>
        <end position="75"/>
    </location>
</feature>
<protein>
    <submittedName>
        <fullName evidence="8">GtrA family protein</fullName>
    </submittedName>
</protein>
<accession>A0A7K3VZF1</accession>
<evidence type="ECO:0000256" key="5">
    <source>
        <dbReference type="ARBA" id="ARBA00023136"/>
    </source>
</evidence>
<dbReference type="GO" id="GO:0000271">
    <property type="term" value="P:polysaccharide biosynthetic process"/>
    <property type="evidence" value="ECO:0007669"/>
    <property type="project" value="InterPro"/>
</dbReference>
<keyword evidence="5 6" id="KW-0472">Membrane</keyword>
<organism evidence="8 9">
    <name type="scientific">Geodermatophilus sabuli</name>
    <dbReference type="NCBI Taxonomy" id="1564158"/>
    <lineage>
        <taxon>Bacteria</taxon>
        <taxon>Bacillati</taxon>
        <taxon>Actinomycetota</taxon>
        <taxon>Actinomycetes</taxon>
        <taxon>Geodermatophilales</taxon>
        <taxon>Geodermatophilaceae</taxon>
        <taxon>Geodermatophilus</taxon>
    </lineage>
</organism>
<name>A0A7K3VZF1_9ACTN</name>
<dbReference type="GO" id="GO:0005886">
    <property type="term" value="C:plasma membrane"/>
    <property type="evidence" value="ECO:0007669"/>
    <property type="project" value="TreeGrafter"/>
</dbReference>
<keyword evidence="3 6" id="KW-0812">Transmembrane</keyword>
<gene>
    <name evidence="8" type="ORF">GCU56_08990</name>
</gene>
<dbReference type="PANTHER" id="PTHR38459">
    <property type="entry name" value="PROPHAGE BACTOPRENOL-LINKED GLUCOSE TRANSLOCASE HOMOLOG"/>
    <property type="match status" value="1"/>
</dbReference>
<evidence type="ECO:0000259" key="7">
    <source>
        <dbReference type="Pfam" id="PF04138"/>
    </source>
</evidence>
<proteinExistence type="inferred from homology"/>
<evidence type="ECO:0000256" key="1">
    <source>
        <dbReference type="ARBA" id="ARBA00004141"/>
    </source>
</evidence>
<feature type="transmembrane region" description="Helical" evidence="6">
    <location>
        <begin position="21"/>
        <end position="44"/>
    </location>
</feature>
<evidence type="ECO:0000256" key="6">
    <source>
        <dbReference type="SAM" id="Phobius"/>
    </source>
</evidence>
<comment type="subcellular location">
    <subcellularLocation>
        <location evidence="1">Membrane</location>
        <topology evidence="1">Multi-pass membrane protein</topology>
    </subcellularLocation>
</comment>
<evidence type="ECO:0000256" key="4">
    <source>
        <dbReference type="ARBA" id="ARBA00022989"/>
    </source>
</evidence>
<comment type="similarity">
    <text evidence="2">Belongs to the GtrA family.</text>
</comment>
<dbReference type="InterPro" id="IPR051401">
    <property type="entry name" value="GtrA_CellWall_Glycosyl"/>
</dbReference>
<dbReference type="EMBL" id="JAAGWF010000009">
    <property type="protein sequence ID" value="NEK58006.1"/>
    <property type="molecule type" value="Genomic_DNA"/>
</dbReference>
<feature type="transmembrane region" description="Helical" evidence="6">
    <location>
        <begin position="119"/>
        <end position="138"/>
    </location>
</feature>
<keyword evidence="9" id="KW-1185">Reference proteome</keyword>
<dbReference type="AlphaFoldDB" id="A0A7K3VZF1"/>
<feature type="domain" description="GtrA/DPMS transmembrane" evidence="7">
    <location>
        <begin position="25"/>
        <end position="144"/>
    </location>
</feature>
<keyword evidence="4 6" id="KW-1133">Transmembrane helix</keyword>
<dbReference type="Proteomes" id="UP000470246">
    <property type="component" value="Unassembled WGS sequence"/>
</dbReference>
<dbReference type="Pfam" id="PF04138">
    <property type="entry name" value="GtrA_DPMS_TM"/>
    <property type="match status" value="1"/>
</dbReference>
<sequence length="162" mass="17422">MARTDALSRRLGSTWRLLVKELSGFGVVGATAFVLDLSVFQLLYASVGLGAVTSKTLSTLLATTAAYVGHRYWSFSHRARTGVRREYALFAAVNGLTLAFGLVVVAVVRHPLGQESAVVLQLANVGSIAVGTVIRFLCYRRWVFPARTEPTGQTDPARAGIP</sequence>
<reference evidence="8 9" key="1">
    <citation type="submission" date="2020-02" db="EMBL/GenBank/DDBJ databases">
        <title>Geodermatophilus sabuli CPCC 205279 I12A-02694.</title>
        <authorList>
            <person name="Jiang Z."/>
        </authorList>
    </citation>
    <scope>NUCLEOTIDE SEQUENCE [LARGE SCALE GENOMIC DNA]</scope>
    <source>
        <strain evidence="8 9">I12A-02694</strain>
    </source>
</reference>
<dbReference type="PANTHER" id="PTHR38459:SF1">
    <property type="entry name" value="PROPHAGE BACTOPRENOL-LINKED GLUCOSE TRANSLOCASE HOMOLOG"/>
    <property type="match status" value="1"/>
</dbReference>
<dbReference type="RefSeq" id="WP_163481335.1">
    <property type="nucleotide sequence ID" value="NZ_JAAGWF010000009.1"/>
</dbReference>
<evidence type="ECO:0000256" key="2">
    <source>
        <dbReference type="ARBA" id="ARBA00009399"/>
    </source>
</evidence>
<dbReference type="InterPro" id="IPR007267">
    <property type="entry name" value="GtrA_DPMS_TM"/>
</dbReference>